<evidence type="ECO:0000256" key="3">
    <source>
        <dbReference type="ARBA" id="ARBA00022692"/>
    </source>
</evidence>
<dbReference type="InterPro" id="IPR015867">
    <property type="entry name" value="N-reg_PII/ATP_PRibTrfase_C"/>
</dbReference>
<proteinExistence type="predicted"/>
<evidence type="ECO:0000259" key="7">
    <source>
        <dbReference type="Pfam" id="PF10035"/>
    </source>
</evidence>
<dbReference type="CDD" id="cd16380">
    <property type="entry name" value="YitT_C"/>
    <property type="match status" value="1"/>
</dbReference>
<dbReference type="Proteomes" id="UP000189941">
    <property type="component" value="Unassembled WGS sequence"/>
</dbReference>
<sequence length="298" mass="32954">MKKDHIRILMNIFLVLLGNFIFSIAINSVIIPNELGEGGITGFSLFFLYVFNWNNAIVSFVVNTILLIVGWRFLDKKTIFYTILAIASLTIFLQYIHLGAFIPENTIVAPLVAGFLIGLSVGIVIHGNGTTAGTDILALMMKKYLGISVARGLLILDIMIITPLTFVIGLEKGVMTVITLLITSQVLSFILEGFNPRKAVTIISNEHQAIAQKITDTLDRGITVLNGYGFYTQLEKHVLYIVISERQLLALQKIVHEIDPKAFVTVTDIHQVVGEGFTFFIEPENDTQAVTNLSSNEP</sequence>
<dbReference type="InterPro" id="IPR051461">
    <property type="entry name" value="UPF0750_membrane"/>
</dbReference>
<comment type="subcellular location">
    <subcellularLocation>
        <location evidence="1">Cell membrane</location>
        <topology evidence="1">Multi-pass membrane protein</topology>
    </subcellularLocation>
</comment>
<keyword evidence="2" id="KW-1003">Cell membrane</keyword>
<evidence type="ECO:0000313" key="8">
    <source>
        <dbReference type="EMBL" id="SJZ44171.1"/>
    </source>
</evidence>
<keyword evidence="3 6" id="KW-0812">Transmembrane</keyword>
<evidence type="ECO:0000313" key="9">
    <source>
        <dbReference type="Proteomes" id="UP000189941"/>
    </source>
</evidence>
<name>A0A1T4KP46_9LACT</name>
<dbReference type="InterPro" id="IPR003740">
    <property type="entry name" value="YitT"/>
</dbReference>
<dbReference type="Pfam" id="PF02588">
    <property type="entry name" value="YitT_membrane"/>
    <property type="match status" value="1"/>
</dbReference>
<gene>
    <name evidence="8" type="ORF">SAMN02746011_00799</name>
</gene>
<organism evidence="8 9">
    <name type="scientific">Globicatella sulfidifaciens DSM 15739</name>
    <dbReference type="NCBI Taxonomy" id="1121925"/>
    <lineage>
        <taxon>Bacteria</taxon>
        <taxon>Bacillati</taxon>
        <taxon>Bacillota</taxon>
        <taxon>Bacilli</taxon>
        <taxon>Lactobacillales</taxon>
        <taxon>Aerococcaceae</taxon>
        <taxon>Globicatella</taxon>
    </lineage>
</organism>
<protein>
    <submittedName>
        <fullName evidence="8">Uncharacterized membrane-anchored protein YitT, contains DUF161 and DUF2179 domains</fullName>
    </submittedName>
</protein>
<feature type="transmembrane region" description="Helical" evidence="6">
    <location>
        <begin position="78"/>
        <end position="101"/>
    </location>
</feature>
<evidence type="ECO:0000256" key="5">
    <source>
        <dbReference type="ARBA" id="ARBA00023136"/>
    </source>
</evidence>
<evidence type="ECO:0000256" key="1">
    <source>
        <dbReference type="ARBA" id="ARBA00004651"/>
    </source>
</evidence>
<dbReference type="InterPro" id="IPR019264">
    <property type="entry name" value="DUF2179"/>
</dbReference>
<dbReference type="EMBL" id="FUWO01000005">
    <property type="protein sequence ID" value="SJZ44171.1"/>
    <property type="molecule type" value="Genomic_DNA"/>
</dbReference>
<dbReference type="AlphaFoldDB" id="A0A1T4KP46"/>
<feature type="transmembrane region" description="Helical" evidence="6">
    <location>
        <begin position="107"/>
        <end position="127"/>
    </location>
</feature>
<dbReference type="STRING" id="1121925.SAMN02746011_00799"/>
<dbReference type="OrthoDB" id="1758221at2"/>
<feature type="transmembrane region" description="Helical" evidence="6">
    <location>
        <begin position="148"/>
        <end position="168"/>
    </location>
</feature>
<feature type="transmembrane region" description="Helical" evidence="6">
    <location>
        <begin position="51"/>
        <end position="71"/>
    </location>
</feature>
<keyword evidence="9" id="KW-1185">Reference proteome</keyword>
<dbReference type="PIRSF" id="PIRSF006483">
    <property type="entry name" value="Membrane_protein_YitT"/>
    <property type="match status" value="1"/>
</dbReference>
<keyword evidence="4 6" id="KW-1133">Transmembrane helix</keyword>
<accession>A0A1T4KP46</accession>
<dbReference type="Pfam" id="PF10035">
    <property type="entry name" value="DUF2179"/>
    <property type="match status" value="1"/>
</dbReference>
<evidence type="ECO:0000256" key="2">
    <source>
        <dbReference type="ARBA" id="ARBA00022475"/>
    </source>
</evidence>
<dbReference type="PANTHER" id="PTHR33545:SF4">
    <property type="entry name" value="UPF0750 MEMBRANE PROTEIN YXKD"/>
    <property type="match status" value="1"/>
</dbReference>
<feature type="transmembrane region" description="Helical" evidence="6">
    <location>
        <begin position="174"/>
        <end position="194"/>
    </location>
</feature>
<dbReference type="GO" id="GO:0005886">
    <property type="term" value="C:plasma membrane"/>
    <property type="evidence" value="ECO:0007669"/>
    <property type="project" value="UniProtKB-SubCell"/>
</dbReference>
<evidence type="ECO:0000256" key="6">
    <source>
        <dbReference type="SAM" id="Phobius"/>
    </source>
</evidence>
<feature type="domain" description="DUF2179" evidence="7">
    <location>
        <begin position="220"/>
        <end position="274"/>
    </location>
</feature>
<feature type="transmembrane region" description="Helical" evidence="6">
    <location>
        <begin position="12"/>
        <end position="31"/>
    </location>
</feature>
<dbReference type="PANTHER" id="PTHR33545">
    <property type="entry name" value="UPF0750 MEMBRANE PROTEIN YITT-RELATED"/>
    <property type="match status" value="1"/>
</dbReference>
<keyword evidence="5 6" id="KW-0472">Membrane</keyword>
<reference evidence="9" key="1">
    <citation type="submission" date="2017-02" db="EMBL/GenBank/DDBJ databases">
        <authorList>
            <person name="Varghese N."/>
            <person name="Submissions S."/>
        </authorList>
    </citation>
    <scope>NUCLEOTIDE SEQUENCE [LARGE SCALE GENOMIC DNA]</scope>
    <source>
        <strain evidence="9">DSM 15739</strain>
    </source>
</reference>
<dbReference type="Gene3D" id="3.30.70.120">
    <property type="match status" value="1"/>
</dbReference>
<dbReference type="RefSeq" id="WP_078755597.1">
    <property type="nucleotide sequence ID" value="NZ_FUWO01000005.1"/>
</dbReference>
<evidence type="ECO:0000256" key="4">
    <source>
        <dbReference type="ARBA" id="ARBA00022989"/>
    </source>
</evidence>